<gene>
    <name evidence="1" type="ORF">O6H91_13G007000</name>
</gene>
<keyword evidence="2" id="KW-1185">Reference proteome</keyword>
<organism evidence="1 2">
    <name type="scientific">Diphasiastrum complanatum</name>
    <name type="common">Issler's clubmoss</name>
    <name type="synonym">Lycopodium complanatum</name>
    <dbReference type="NCBI Taxonomy" id="34168"/>
    <lineage>
        <taxon>Eukaryota</taxon>
        <taxon>Viridiplantae</taxon>
        <taxon>Streptophyta</taxon>
        <taxon>Embryophyta</taxon>
        <taxon>Tracheophyta</taxon>
        <taxon>Lycopodiopsida</taxon>
        <taxon>Lycopodiales</taxon>
        <taxon>Lycopodiaceae</taxon>
        <taxon>Lycopodioideae</taxon>
        <taxon>Diphasiastrum</taxon>
    </lineage>
</organism>
<protein>
    <submittedName>
        <fullName evidence="1">Uncharacterized protein</fullName>
    </submittedName>
</protein>
<sequence length="462" mass="51842">MEYAKSVQPSQLIAERGADVVVINPGSSNLRIGLASWQTPIVVRHLIARHITHASNSTKKEKGAVGEKLFRSDVARLGEVGKEDALQTVESQLRARHSIRKRGHIGEPTKNGSIKGKELKWTLEGKNLMFVMTKVKKDEDLIPLSSIKNTIQQGHESNLTAMASQNRIQESRFRKCICGDEALKIPANEPYILRRPICRGHLNVSDQYSMQQVCDDLHAIWDWVLTEKLSLPTKSRKTVSALLVVPDTFDNREVKELFSVVLKDLQFRSAVVHQECVAATFGNGIPSACVVHLGAQITSITCVEDGVAIPNSRLVFPFGGEDIARCFLWVQRQYKAWPIHDTDPLRNPLDMLLLTHLKEELCAIAVALSRFQDDTHYAAAALSSSRHFSWYYQAHRLLSTVGIQITDLPAGTHQYIRSLLYRAYLTQITDTDGSYAGQPSESYFSAADHFFLLQEKRTRLSI</sequence>
<dbReference type="Proteomes" id="UP001162992">
    <property type="component" value="Chromosome 13"/>
</dbReference>
<comment type="caution">
    <text evidence="1">The sequence shown here is derived from an EMBL/GenBank/DDBJ whole genome shotgun (WGS) entry which is preliminary data.</text>
</comment>
<accession>A0ACC2BRX8</accession>
<reference evidence="2" key="1">
    <citation type="journal article" date="2024" name="Proc. Natl. Acad. Sci. U.S.A.">
        <title>Extraordinary preservation of gene collinearity over three hundred million years revealed in homosporous lycophytes.</title>
        <authorList>
            <person name="Li C."/>
            <person name="Wickell D."/>
            <person name="Kuo L.Y."/>
            <person name="Chen X."/>
            <person name="Nie B."/>
            <person name="Liao X."/>
            <person name="Peng D."/>
            <person name="Ji J."/>
            <person name="Jenkins J."/>
            <person name="Williams M."/>
            <person name="Shu S."/>
            <person name="Plott C."/>
            <person name="Barry K."/>
            <person name="Rajasekar S."/>
            <person name="Grimwood J."/>
            <person name="Han X."/>
            <person name="Sun S."/>
            <person name="Hou Z."/>
            <person name="He W."/>
            <person name="Dai G."/>
            <person name="Sun C."/>
            <person name="Schmutz J."/>
            <person name="Leebens-Mack J.H."/>
            <person name="Li F.W."/>
            <person name="Wang L."/>
        </authorList>
    </citation>
    <scope>NUCLEOTIDE SEQUENCE [LARGE SCALE GENOMIC DNA]</scope>
    <source>
        <strain evidence="2">cv. PW_Plant_1</strain>
    </source>
</reference>
<dbReference type="EMBL" id="CM055104">
    <property type="protein sequence ID" value="KAJ7532506.1"/>
    <property type="molecule type" value="Genomic_DNA"/>
</dbReference>
<name>A0ACC2BRX8_DIPCM</name>
<evidence type="ECO:0000313" key="1">
    <source>
        <dbReference type="EMBL" id="KAJ7532506.1"/>
    </source>
</evidence>
<proteinExistence type="predicted"/>
<evidence type="ECO:0000313" key="2">
    <source>
        <dbReference type="Proteomes" id="UP001162992"/>
    </source>
</evidence>